<feature type="region of interest" description="Disordered" evidence="5">
    <location>
        <begin position="1513"/>
        <end position="1541"/>
    </location>
</feature>
<proteinExistence type="predicted"/>
<dbReference type="PANTHER" id="PTHR36985">
    <property type="entry name" value="TRANSLOCATION AND ASSEMBLY MODULE SUBUNIT TAMB"/>
    <property type="match status" value="1"/>
</dbReference>
<dbReference type="PANTHER" id="PTHR36985:SF1">
    <property type="entry name" value="TRANSLOCATION AND ASSEMBLY MODULE SUBUNIT TAMB"/>
    <property type="match status" value="1"/>
</dbReference>
<dbReference type="GO" id="GO:0005886">
    <property type="term" value="C:plasma membrane"/>
    <property type="evidence" value="ECO:0007669"/>
    <property type="project" value="InterPro"/>
</dbReference>
<evidence type="ECO:0000259" key="6">
    <source>
        <dbReference type="Pfam" id="PF04357"/>
    </source>
</evidence>
<gene>
    <name evidence="7" type="ORF">CLV60_10960</name>
</gene>
<evidence type="ECO:0000256" key="5">
    <source>
        <dbReference type="SAM" id="MobiDB-lite"/>
    </source>
</evidence>
<keyword evidence="2" id="KW-0812">Transmembrane</keyword>
<dbReference type="GO" id="GO:0009306">
    <property type="term" value="P:protein secretion"/>
    <property type="evidence" value="ECO:0007669"/>
    <property type="project" value="InterPro"/>
</dbReference>
<evidence type="ECO:0000313" key="8">
    <source>
        <dbReference type="Proteomes" id="UP000241964"/>
    </source>
</evidence>
<dbReference type="Proteomes" id="UP000241964">
    <property type="component" value="Unassembled WGS sequence"/>
</dbReference>
<dbReference type="EMBL" id="PYAS01000009">
    <property type="protein sequence ID" value="PSL26568.1"/>
    <property type="molecule type" value="Genomic_DNA"/>
</dbReference>
<comment type="caution">
    <text evidence="7">The sequence shown here is derived from an EMBL/GenBank/DDBJ whole genome shotgun (WGS) entry which is preliminary data.</text>
</comment>
<evidence type="ECO:0000256" key="1">
    <source>
        <dbReference type="ARBA" id="ARBA00004167"/>
    </source>
</evidence>
<evidence type="ECO:0000256" key="2">
    <source>
        <dbReference type="ARBA" id="ARBA00022692"/>
    </source>
</evidence>
<evidence type="ECO:0000313" key="7">
    <source>
        <dbReference type="EMBL" id="PSL26568.1"/>
    </source>
</evidence>
<reference evidence="7 8" key="1">
    <citation type="submission" date="2018-03" db="EMBL/GenBank/DDBJ databases">
        <title>Genomic Encyclopedia of Archaeal and Bacterial Type Strains, Phase II (KMG-II): from individual species to whole genera.</title>
        <authorList>
            <person name="Goeker M."/>
        </authorList>
    </citation>
    <scope>NUCLEOTIDE SEQUENCE [LARGE SCALE GENOMIC DNA]</scope>
    <source>
        <strain evidence="7 8">DSM 29057</strain>
    </source>
</reference>
<sequence length="1541" mass="170793">MLKFLKALGNGLIVVVIFVLLALGIATTALQLPSVQTWAVRHVTAEISTKLGYPISIERVNIKWFDVVSLEGVSVKDSSGADMIDVGRLDINLNVNNIMRDSAKEIFLDEVNVYRPNVHLVIVPKSGDLNIDGFIARINELTAPAVPRPPNAPENNTPFIIGKAKVIDGTFGYDDPRQPRDRGSRVFDYSHFSLKHLYGELSDFLVQGDTIAFRAKNLKTVDKQTGLEMHDLDTKFLFCQKKMELKELDAHIGNSHLKDEVIFYYNRSGELGDFNHKIRMKGHLVGSRVDSQDLGLFSSYIDGLNETWLISGDFNGKVDDFLLSNTDLHFGKNSRLIGDIGFKGLPTIEGVLMDIRLSVSKIDPVDLVQYYPEWDMHPDLQKFGYTLLDGTFKGTLEDFAVNASASSELGELSGDLVFHIADAKSTTYSGGVKTASFNLGTLLEDEDNWQELDFEGKVYGKGLELSVASADMNALVHRVGFRNYDYKNIRLRGNLQNQYFNGLVSARDSNLVVNLDGEFDLSKQQNMFDVKGLIERANLKELGLSEDPITLRTQLNVNVTGNTVDELVGNAKLLNTYLVMTNKERNLVVDTLVLSSRNHLGKRRLQLDSEFLTAKVEGNFLPTQAWKDVSQVLEEYKLYFFENEASRNEYYARKPLKMLSRRYDIDYSVQTHNLSKFLAFLSPDIYISRGAKAEGIFKMDNTAVLTFNAVSDTVSYGKNHFMNAEVDVTTSKFVNSAEVLASILVTSDKQQISKMVPTEKMELEGTWDVDHIDFNGAVHQVKSTNRANLAGEIRFLPAGLDIGFKNSKLNLLDEEWNVPSESLISIVGDDITMSNLGLVSGKQRIFLSGTASEDPEKSLLLDIKNFKLASLNPVFNTKLSGIMDGSAKVKDIYNSVMLDANFAIEGLGYGQYEFGNLLGTGDWDQITSELQIDAQLSKNARRVFSLVGSYRPKLETNTLNLKAIFNQADFKALEPFAEGLVSDISGTAQGVVSIRGVVDAPVLEGSLTVDKGRMKFDYLQSVFTFSDKINFSESEITGNNILVTDSDGNTATLRGGVFHDGFKYFSLGFNADLRNFKILNTIAKDNDMFYGTAYVTGPVAVYGPIDNLNIEANVTSNKGTRIHIPLDGATEVVTQDYIQFVSKMVPADSTTGAPAVDSIARSHIAGGIKMDFNFNLTPDATCEIIFDRQTGDVLRGNGSGRLNLNIDTQGDFTMAGTYEIEKGEYNFTLQNVINKKFNIKPGSRIIWAGDPYGAQLDVKAGYTQMVSLAGVLPNTGNLGNNSGDALSRRYPVEVTIGLSERLMSPTIRYDLKILDNPSLSAYRGQLEAFQNKLKSDEQELSRQVSSLLVVNQLLPESSLATVGSQNFLGSSISELVSNQISRWASGINENLEVGVSGLSLDQNALNNLQLRFSYRFLNDRFRVTRDGRFTSGTQSQTGASQYDAASLLGEWTLEYWLNAKGSVRVKAYNRNIQNNLVFNTGTFTTGGVSMQFTHSFNRFTRSPKPGVRIPFLPADSIRQDAPQDAKQDTTRKLISEKDPTR</sequence>
<accession>A0A2P8FXY9</accession>
<feature type="domain" description="Translocation and assembly module TamB C-terminal" evidence="6">
    <location>
        <begin position="1044"/>
        <end position="1493"/>
    </location>
</feature>
<dbReference type="InterPro" id="IPR007452">
    <property type="entry name" value="TamB_C"/>
</dbReference>
<evidence type="ECO:0000256" key="3">
    <source>
        <dbReference type="ARBA" id="ARBA00022989"/>
    </source>
</evidence>
<dbReference type="RefSeq" id="WP_106596927.1">
    <property type="nucleotide sequence ID" value="NZ_PYAS01000009.1"/>
</dbReference>
<name>A0A2P8FXY9_9BACT</name>
<comment type="subcellular location">
    <subcellularLocation>
        <location evidence="1">Membrane</location>
        <topology evidence="1">Single-pass membrane protein</topology>
    </subcellularLocation>
</comment>
<keyword evidence="4" id="KW-0472">Membrane</keyword>
<dbReference type="OrthoDB" id="9811276at2"/>
<protein>
    <submittedName>
        <fullName evidence="7">Uncharacterized protein DUF490</fullName>
    </submittedName>
</protein>
<keyword evidence="8" id="KW-1185">Reference proteome</keyword>
<feature type="compositionally biased region" description="Basic and acidic residues" evidence="5">
    <location>
        <begin position="1517"/>
        <end position="1541"/>
    </location>
</feature>
<organism evidence="7 8">
    <name type="scientific">Dyadobacter jiangsuensis</name>
    <dbReference type="NCBI Taxonomy" id="1591085"/>
    <lineage>
        <taxon>Bacteria</taxon>
        <taxon>Pseudomonadati</taxon>
        <taxon>Bacteroidota</taxon>
        <taxon>Cytophagia</taxon>
        <taxon>Cytophagales</taxon>
        <taxon>Spirosomataceae</taxon>
        <taxon>Dyadobacter</taxon>
    </lineage>
</organism>
<dbReference type="Pfam" id="PF04357">
    <property type="entry name" value="TamB"/>
    <property type="match status" value="1"/>
</dbReference>
<keyword evidence="3" id="KW-1133">Transmembrane helix</keyword>
<evidence type="ECO:0000256" key="4">
    <source>
        <dbReference type="ARBA" id="ARBA00023136"/>
    </source>
</evidence>